<sequence>MDDRTSDPHQMKFLSSPLARFPQSILPQSELRSISLCYRKLNTQRTLIIYCSASLKQFQY</sequence>
<dbReference type="Proteomes" id="UP000179920">
    <property type="component" value="Chromosome I"/>
</dbReference>
<dbReference type="AlphaFoldDB" id="A0A1K0FVI5"/>
<reference evidence="2" key="1">
    <citation type="submission" date="2016-04" db="EMBL/GenBank/DDBJ databases">
        <authorList>
            <person name="Guldener U."/>
            <person name="Guldener U."/>
        </authorList>
    </citation>
    <scope>NUCLEOTIDE SEQUENCE [LARGE SCALE GENOMIC DNA]</scope>
    <source>
        <strain evidence="2">UB2112</strain>
    </source>
</reference>
<dbReference type="EMBL" id="LT558117">
    <property type="protein sequence ID" value="SAM61356.1"/>
    <property type="molecule type" value="Genomic_DNA"/>
</dbReference>
<gene>
    <name evidence="1" type="ORF">UBRO_20414</name>
</gene>
<name>A0A1K0FVI5_9BASI</name>
<evidence type="ECO:0000313" key="1">
    <source>
        <dbReference type="EMBL" id="SAM61356.1"/>
    </source>
</evidence>
<protein>
    <submittedName>
        <fullName evidence="1">Uncharacterized protein</fullName>
    </submittedName>
</protein>
<evidence type="ECO:0000313" key="2">
    <source>
        <dbReference type="Proteomes" id="UP000179920"/>
    </source>
</evidence>
<proteinExistence type="predicted"/>
<accession>A0A1K0FVI5</accession>
<organism evidence="1 2">
    <name type="scientific">Ustilago bromivora</name>
    <dbReference type="NCBI Taxonomy" id="307758"/>
    <lineage>
        <taxon>Eukaryota</taxon>
        <taxon>Fungi</taxon>
        <taxon>Dikarya</taxon>
        <taxon>Basidiomycota</taxon>
        <taxon>Ustilaginomycotina</taxon>
        <taxon>Ustilaginomycetes</taxon>
        <taxon>Ustilaginales</taxon>
        <taxon>Ustilaginaceae</taxon>
        <taxon>Ustilago</taxon>
    </lineage>
</organism>